<dbReference type="GO" id="GO:0004803">
    <property type="term" value="F:transposase activity"/>
    <property type="evidence" value="ECO:0007669"/>
    <property type="project" value="InterPro"/>
</dbReference>
<evidence type="ECO:0000313" key="1">
    <source>
        <dbReference type="EMBL" id="SCZ64686.1"/>
    </source>
</evidence>
<protein>
    <submittedName>
        <fullName evidence="1">Transposase and inactivated derivatives</fullName>
    </submittedName>
</protein>
<keyword evidence="2" id="KW-1185">Reference proteome</keyword>
<dbReference type="GO" id="GO:0006313">
    <property type="term" value="P:DNA transposition"/>
    <property type="evidence" value="ECO:0007669"/>
    <property type="project" value="InterPro"/>
</dbReference>
<dbReference type="InterPro" id="IPR009057">
    <property type="entry name" value="Homeodomain-like_sf"/>
</dbReference>
<dbReference type="InterPro" id="IPR002514">
    <property type="entry name" value="Transposase_8"/>
</dbReference>
<dbReference type="SUPFAM" id="SSF46689">
    <property type="entry name" value="Homeodomain-like"/>
    <property type="match status" value="1"/>
</dbReference>
<evidence type="ECO:0000313" key="2">
    <source>
        <dbReference type="Proteomes" id="UP000198767"/>
    </source>
</evidence>
<dbReference type="GO" id="GO:0003677">
    <property type="term" value="F:DNA binding"/>
    <property type="evidence" value="ECO:0007669"/>
    <property type="project" value="InterPro"/>
</dbReference>
<reference evidence="1 2" key="1">
    <citation type="submission" date="2016-10" db="EMBL/GenBank/DDBJ databases">
        <authorList>
            <person name="de Groot N.N."/>
        </authorList>
    </citation>
    <scope>NUCLEOTIDE SEQUENCE [LARGE SCALE GENOMIC DNA]</scope>
    <source>
        <strain evidence="1 2">U95</strain>
    </source>
</reference>
<dbReference type="Proteomes" id="UP000198767">
    <property type="component" value="Unassembled WGS sequence"/>
</dbReference>
<dbReference type="STRING" id="1156985.SAMN04488118_105295"/>
<accession>A0A1G5QSN7</accession>
<dbReference type="Pfam" id="PF01527">
    <property type="entry name" value="HTH_Tnp_1"/>
    <property type="match status" value="1"/>
</dbReference>
<sequence>MTKRRSFSDKFKATVALEALRGDKTAQEIAPKHRIHPTQVTTWKRQAIKGLTGVFSDKVRKVENNEAEVKELHAKIRKLAVENDFLSQGLKR</sequence>
<dbReference type="AlphaFoldDB" id="A0A1G5QSN7"/>
<name>A0A1G5QSN7_9RHOB</name>
<gene>
    <name evidence="1" type="ORF">SAMN04488118_105295</name>
</gene>
<dbReference type="EMBL" id="FMWG01000005">
    <property type="protein sequence ID" value="SCZ64686.1"/>
    <property type="molecule type" value="Genomic_DNA"/>
</dbReference>
<proteinExistence type="predicted"/>
<organism evidence="1 2">
    <name type="scientific">Epibacterium ulvae</name>
    <dbReference type="NCBI Taxonomy" id="1156985"/>
    <lineage>
        <taxon>Bacteria</taxon>
        <taxon>Pseudomonadati</taxon>
        <taxon>Pseudomonadota</taxon>
        <taxon>Alphaproteobacteria</taxon>
        <taxon>Rhodobacterales</taxon>
        <taxon>Roseobacteraceae</taxon>
        <taxon>Epibacterium</taxon>
    </lineage>
</organism>